<accession>A0A1V6LU14</accession>
<dbReference type="Proteomes" id="UP000191680">
    <property type="component" value="Unassembled WGS sequence"/>
</dbReference>
<dbReference type="PANTHER" id="PTHR47199:SF2">
    <property type="entry name" value="PHOTOSYSTEM II STABILITY_ASSEMBLY FACTOR HCF136, CHLOROPLASTIC"/>
    <property type="match status" value="1"/>
</dbReference>
<protein>
    <submittedName>
        <fullName evidence="1">Oxidoreductase</fullName>
    </submittedName>
</protein>
<dbReference type="PANTHER" id="PTHR47199">
    <property type="entry name" value="PHOTOSYSTEM II STABILITY/ASSEMBLY FACTOR HCF136, CHLOROPLASTIC"/>
    <property type="match status" value="1"/>
</dbReference>
<dbReference type="RefSeq" id="WP_080318563.1">
    <property type="nucleotide sequence ID" value="NZ_MTBC01000003.1"/>
</dbReference>
<dbReference type="PROSITE" id="PS51257">
    <property type="entry name" value="PROKAR_LIPOPROTEIN"/>
    <property type="match status" value="1"/>
</dbReference>
<evidence type="ECO:0000313" key="2">
    <source>
        <dbReference type="Proteomes" id="UP000191680"/>
    </source>
</evidence>
<dbReference type="EMBL" id="MTBC01000003">
    <property type="protein sequence ID" value="OQD43486.1"/>
    <property type="molecule type" value="Genomic_DNA"/>
</dbReference>
<name>A0A1V6LU14_9FLAO</name>
<dbReference type="OrthoDB" id="9813892at2"/>
<comment type="caution">
    <text evidence="1">The sequence shown here is derived from an EMBL/GenBank/DDBJ whole genome shotgun (WGS) entry which is preliminary data.</text>
</comment>
<dbReference type="AlphaFoldDB" id="A0A1V6LU14"/>
<organism evidence="1 2">
    <name type="scientific">Croceivirga radicis</name>
    <dbReference type="NCBI Taxonomy" id="1929488"/>
    <lineage>
        <taxon>Bacteria</taxon>
        <taxon>Pseudomonadati</taxon>
        <taxon>Bacteroidota</taxon>
        <taxon>Flavobacteriia</taxon>
        <taxon>Flavobacteriales</taxon>
        <taxon>Flavobacteriaceae</taxon>
        <taxon>Croceivirga</taxon>
    </lineage>
</organism>
<dbReference type="CDD" id="cd15482">
    <property type="entry name" value="Sialidase_non-viral"/>
    <property type="match status" value="1"/>
</dbReference>
<dbReference type="SUPFAM" id="SSF110296">
    <property type="entry name" value="Oligoxyloglucan reducing end-specific cellobiohydrolase"/>
    <property type="match status" value="1"/>
</dbReference>
<reference evidence="1 2" key="1">
    <citation type="submission" date="2016-12" db="EMBL/GenBank/DDBJ databases">
        <authorList>
            <person name="Song W.-J."/>
            <person name="Kurnit D.M."/>
        </authorList>
    </citation>
    <scope>NUCLEOTIDE SEQUENCE [LARGE SCALE GENOMIC DNA]</scope>
    <source>
        <strain evidence="1 2">HSG9</strain>
    </source>
</reference>
<dbReference type="InterPro" id="IPR015943">
    <property type="entry name" value="WD40/YVTN_repeat-like_dom_sf"/>
</dbReference>
<gene>
    <name evidence="1" type="ORF">BUL40_06550</name>
</gene>
<dbReference type="Gene3D" id="2.130.10.10">
    <property type="entry name" value="YVTN repeat-like/Quinoprotein amine dehydrogenase"/>
    <property type="match status" value="1"/>
</dbReference>
<evidence type="ECO:0000313" key="1">
    <source>
        <dbReference type="EMBL" id="OQD43486.1"/>
    </source>
</evidence>
<keyword evidence="2" id="KW-1185">Reference proteome</keyword>
<sequence>MRYPYLIFMLVLVLGACKQKEKTVFDPQRVAVSTIYEDSVSIRAIDFLDQQTLAFAGSNGVYGTYTIPQDKIRTNILTNDSINPEFRAIAHNNQDFFMISVANPALLYKTGDVGKMELVYTEQGEAVFYDAMAFWNTNEGLAIGDSNQGCFSILITRDAGNSWKRLPCEALPPFIEGEGAYAASNSNIKIIGDTTWIATTKRFLKSMDKGKTWVAQETPISGSTPYHGMYSMDFYDENVGFAIGGDFSEPNENYANKALTKDGGKTWNLVADGEIPGYQSCVQFLPNGKGDKLVSVGFMGIHYSADQGQSWKKLSEEGFYTIRFLNDSIAFAAGKNRIAKLVFKE</sequence>
<proteinExistence type="predicted"/>